<dbReference type="PANTHER" id="PTHR19879:SF9">
    <property type="entry name" value="TRANSCRIPTION INITIATION FACTOR TFIID SUBUNIT 5"/>
    <property type="match status" value="1"/>
</dbReference>
<evidence type="ECO:0008006" key="6">
    <source>
        <dbReference type="Google" id="ProtNLM"/>
    </source>
</evidence>
<name>A0A5C4J8L7_9ACTN</name>
<keyword evidence="2" id="KW-0677">Repeat</keyword>
<feature type="repeat" description="WD" evidence="3">
    <location>
        <begin position="492"/>
        <end position="523"/>
    </location>
</feature>
<dbReference type="InterPro" id="IPR015943">
    <property type="entry name" value="WD40/YVTN_repeat-like_dom_sf"/>
</dbReference>
<dbReference type="SUPFAM" id="SSF50978">
    <property type="entry name" value="WD40 repeat-like"/>
    <property type="match status" value="1"/>
</dbReference>
<gene>
    <name evidence="4" type="ORF">ETD83_23835</name>
</gene>
<dbReference type="EMBL" id="VCKW01000130">
    <property type="protein sequence ID" value="TMQ94551.1"/>
    <property type="molecule type" value="Genomic_DNA"/>
</dbReference>
<keyword evidence="5" id="KW-1185">Reference proteome</keyword>
<proteinExistence type="predicted"/>
<dbReference type="InterPro" id="IPR036322">
    <property type="entry name" value="WD40_repeat_dom_sf"/>
</dbReference>
<evidence type="ECO:0000313" key="5">
    <source>
        <dbReference type="Proteomes" id="UP000309174"/>
    </source>
</evidence>
<evidence type="ECO:0000256" key="1">
    <source>
        <dbReference type="ARBA" id="ARBA00022574"/>
    </source>
</evidence>
<dbReference type="PANTHER" id="PTHR19879">
    <property type="entry name" value="TRANSCRIPTION INITIATION FACTOR TFIID"/>
    <property type="match status" value="1"/>
</dbReference>
<accession>A0A5C4J8L7</accession>
<protein>
    <recommendedName>
        <fullName evidence="6">WD40 repeat domain-containing protein</fullName>
    </recommendedName>
</protein>
<feature type="repeat" description="WD" evidence="3">
    <location>
        <begin position="618"/>
        <end position="640"/>
    </location>
</feature>
<feature type="repeat" description="WD" evidence="3">
    <location>
        <begin position="708"/>
        <end position="739"/>
    </location>
</feature>
<feature type="repeat" description="WD" evidence="3">
    <location>
        <begin position="573"/>
        <end position="597"/>
    </location>
</feature>
<comment type="caution">
    <text evidence="4">The sequence shown here is derived from an EMBL/GenBank/DDBJ whole genome shotgun (WGS) entry which is preliminary data.</text>
</comment>
<dbReference type="Pfam" id="PF00400">
    <property type="entry name" value="WD40"/>
    <property type="match status" value="7"/>
</dbReference>
<dbReference type="InterPro" id="IPR020472">
    <property type="entry name" value="WD40_PAC1"/>
</dbReference>
<evidence type="ECO:0000313" key="4">
    <source>
        <dbReference type="EMBL" id="TMQ94551.1"/>
    </source>
</evidence>
<dbReference type="InterPro" id="IPR011047">
    <property type="entry name" value="Quinoprotein_ADH-like_sf"/>
</dbReference>
<organism evidence="4 5">
    <name type="scientific">Actinomadura soli</name>
    <dbReference type="NCBI Taxonomy" id="2508997"/>
    <lineage>
        <taxon>Bacteria</taxon>
        <taxon>Bacillati</taxon>
        <taxon>Actinomycetota</taxon>
        <taxon>Actinomycetes</taxon>
        <taxon>Streptosporangiales</taxon>
        <taxon>Thermomonosporaceae</taxon>
        <taxon>Actinomadura</taxon>
    </lineage>
</organism>
<dbReference type="SUPFAM" id="SSF50998">
    <property type="entry name" value="Quinoprotein alcohol dehydrogenase-like"/>
    <property type="match status" value="1"/>
</dbReference>
<dbReference type="PROSITE" id="PS50082">
    <property type="entry name" value="WD_REPEATS_2"/>
    <property type="match status" value="5"/>
</dbReference>
<dbReference type="PROSITE" id="PS00678">
    <property type="entry name" value="WD_REPEATS_1"/>
    <property type="match status" value="1"/>
</dbReference>
<keyword evidence="1 3" id="KW-0853">WD repeat</keyword>
<dbReference type="Proteomes" id="UP000309174">
    <property type="component" value="Unassembled WGS sequence"/>
</dbReference>
<dbReference type="SMART" id="SM00320">
    <property type="entry name" value="WD40"/>
    <property type="match status" value="10"/>
</dbReference>
<feature type="repeat" description="WD" evidence="3">
    <location>
        <begin position="148"/>
        <end position="189"/>
    </location>
</feature>
<dbReference type="PROSITE" id="PS50294">
    <property type="entry name" value="WD_REPEATS_REGION"/>
    <property type="match status" value="2"/>
</dbReference>
<dbReference type="AlphaFoldDB" id="A0A5C4J8L7"/>
<sequence>MLTMHAGPGRGMGTQMDDAASVEFALREVLLRADRSGDHETLARLGRSVQYWARRLSLADVGDVDHDVAMDGVPGLAVIRDVILRHRHLIRSPDKDWRVNAGVIMLQLSARPDGADLVHAAEKALGTGWLHSTLPLPAPADQGLVRTLSLGGDGVQSVKVLGDGERLVSGHSDGSVAVWDLRRGQCVARRQGHSGPLWSVDVSPADGRVTTADSERIEVWDPARPEAPPVTTEARGAMVKIAYDPAGLRLMHVEKGIRLYDADLTETTFDAPLSFRLLNRLFGSKGDGSFIRNQSVILAASVLANYLLGLESVLSAVLIFGPLGCYSLAGMLWPFACWRRPLNLEHAKSTWITAAGYSPRGESIATVDGRGRIQLWCARTGRLRKTFRRRVAGLRPALSFAPDGKRLAVIDGDGELVVADFESGRVEVAEVLDGADEAGLLGFRVAHAQDGKFLAVGGGTKLYVRPLGASRDASADVPLRVPLHLRTSLVHVEFIDNADRILAADIDSTVRIWDYRGQTEQHQAAESPARFTRDAEFSPDGTWLAVAGEPGGPLVCRSDGSVKAVVPEVTGLLNSVSIAPDGTWLATGCADGRVRLWLANGYLLATLADGPEDMSYFAVRIAGDGDRIIAGAGDGTVRVWGRDGTLRARFSSGIQTEGEISLGVQALAELGGGALAVAGWHEDVGIWTINGADGTVSKRSSLTHWTGERPRRGAVGSLAASPDGTLLVSGATDGTVMAWPGMDPDDGRALVTLDSSITGLSFSPDGTMLAAVSQGGEIGVFSAADGRPIAGTRCDSLVSGCAWSPDGTRIACSSSDGLYHLELRRS</sequence>
<evidence type="ECO:0000256" key="2">
    <source>
        <dbReference type="ARBA" id="ARBA00022737"/>
    </source>
</evidence>
<evidence type="ECO:0000256" key="3">
    <source>
        <dbReference type="PROSITE-ProRule" id="PRU00221"/>
    </source>
</evidence>
<dbReference type="PRINTS" id="PR00320">
    <property type="entry name" value="GPROTEINBRPT"/>
</dbReference>
<dbReference type="Gene3D" id="2.130.10.10">
    <property type="entry name" value="YVTN repeat-like/Quinoprotein amine dehydrogenase"/>
    <property type="match status" value="4"/>
</dbReference>
<dbReference type="InterPro" id="IPR001680">
    <property type="entry name" value="WD40_rpt"/>
</dbReference>
<dbReference type="OrthoDB" id="414967at2"/>
<dbReference type="InterPro" id="IPR019775">
    <property type="entry name" value="WD40_repeat_CS"/>
</dbReference>
<reference evidence="4 5" key="1">
    <citation type="submission" date="2019-05" db="EMBL/GenBank/DDBJ databases">
        <title>Draft genome sequence of Actinomadura sp. 14C53.</title>
        <authorList>
            <person name="Saricaoglu S."/>
            <person name="Isik K."/>
        </authorList>
    </citation>
    <scope>NUCLEOTIDE SEQUENCE [LARGE SCALE GENOMIC DNA]</scope>
    <source>
        <strain evidence="4 5">14C53</strain>
    </source>
</reference>